<evidence type="ECO:0000313" key="1">
    <source>
        <dbReference type="EMBL" id="TWW66392.1"/>
    </source>
</evidence>
<proteinExistence type="predicted"/>
<keyword evidence="2" id="KW-1185">Reference proteome</keyword>
<dbReference type="Proteomes" id="UP000324091">
    <property type="component" value="Chromosome 20"/>
</dbReference>
<accession>A0A5C6NFS8</accession>
<protein>
    <submittedName>
        <fullName evidence="1">Uncharacterized protein</fullName>
    </submittedName>
</protein>
<gene>
    <name evidence="1" type="ORF">D4764_20G0004240</name>
</gene>
<comment type="caution">
    <text evidence="1">The sequence shown here is derived from an EMBL/GenBank/DDBJ whole genome shotgun (WGS) entry which is preliminary data.</text>
</comment>
<organism evidence="1 2">
    <name type="scientific">Takifugu flavidus</name>
    <name type="common">sansaifugu</name>
    <dbReference type="NCBI Taxonomy" id="433684"/>
    <lineage>
        <taxon>Eukaryota</taxon>
        <taxon>Metazoa</taxon>
        <taxon>Chordata</taxon>
        <taxon>Craniata</taxon>
        <taxon>Vertebrata</taxon>
        <taxon>Euteleostomi</taxon>
        <taxon>Actinopterygii</taxon>
        <taxon>Neopterygii</taxon>
        <taxon>Teleostei</taxon>
        <taxon>Neoteleostei</taxon>
        <taxon>Acanthomorphata</taxon>
        <taxon>Eupercaria</taxon>
        <taxon>Tetraodontiformes</taxon>
        <taxon>Tetradontoidea</taxon>
        <taxon>Tetraodontidae</taxon>
        <taxon>Takifugu</taxon>
    </lineage>
</organism>
<evidence type="ECO:0000313" key="2">
    <source>
        <dbReference type="Proteomes" id="UP000324091"/>
    </source>
</evidence>
<reference evidence="1 2" key="1">
    <citation type="submission" date="2019-04" db="EMBL/GenBank/DDBJ databases">
        <title>Chromosome genome assembly for Takifugu flavidus.</title>
        <authorList>
            <person name="Xiao S."/>
        </authorList>
    </citation>
    <scope>NUCLEOTIDE SEQUENCE [LARGE SCALE GENOMIC DNA]</scope>
    <source>
        <strain evidence="1">HTHZ2018</strain>
        <tissue evidence="1">Muscle</tissue>
    </source>
</reference>
<dbReference type="EMBL" id="RHFK02000013">
    <property type="protein sequence ID" value="TWW66392.1"/>
    <property type="molecule type" value="Genomic_DNA"/>
</dbReference>
<name>A0A5C6NFS8_9TELE</name>
<sequence>MHQWLLQALDPVAQRVRLTSSKHHPMAPIWALKHRLYVRPLKCDDVHHRLQLGPPPSLDGSGTPVMLLPRVAKLEDSARAALWETFGRSSAADGPAAL</sequence>
<dbReference type="AlphaFoldDB" id="A0A5C6NFS8"/>